<comment type="similarity">
    <text evidence="2 6">Belongs to the pecanex family.</text>
</comment>
<evidence type="ECO:0000256" key="3">
    <source>
        <dbReference type="ARBA" id="ARBA00022692"/>
    </source>
</evidence>
<feature type="compositionally biased region" description="Basic residues" evidence="7">
    <location>
        <begin position="588"/>
        <end position="600"/>
    </location>
</feature>
<feature type="transmembrane region" description="Helical" evidence="6">
    <location>
        <begin position="60"/>
        <end position="81"/>
    </location>
</feature>
<protein>
    <recommendedName>
        <fullName evidence="6">Pecanex-like protein</fullName>
    </recommendedName>
</protein>
<feature type="region of interest" description="Disordered" evidence="7">
    <location>
        <begin position="751"/>
        <end position="790"/>
    </location>
</feature>
<feature type="compositionally biased region" description="Polar residues" evidence="7">
    <location>
        <begin position="619"/>
        <end position="629"/>
    </location>
</feature>
<feature type="transmembrane region" description="Helical" evidence="6">
    <location>
        <begin position="1215"/>
        <end position="1240"/>
    </location>
</feature>
<evidence type="ECO:0000256" key="7">
    <source>
        <dbReference type="SAM" id="MobiDB-lite"/>
    </source>
</evidence>
<evidence type="ECO:0000313" key="9">
    <source>
        <dbReference type="EMBL" id="CAH0104577.1"/>
    </source>
</evidence>
<keyword evidence="10" id="KW-1185">Reference proteome</keyword>
<dbReference type="GO" id="GO:0007029">
    <property type="term" value="P:endoplasmic reticulum organization"/>
    <property type="evidence" value="ECO:0007669"/>
    <property type="project" value="TreeGrafter"/>
</dbReference>
<feature type="compositionally biased region" description="Polar residues" evidence="7">
    <location>
        <begin position="460"/>
        <end position="470"/>
    </location>
</feature>
<feature type="domain" description="Pecanex C-terminal" evidence="8">
    <location>
        <begin position="1741"/>
        <end position="1967"/>
    </location>
</feature>
<proteinExistence type="inferred from homology"/>
<feature type="compositionally biased region" description="Polar residues" evidence="7">
    <location>
        <begin position="2150"/>
        <end position="2160"/>
    </location>
</feature>
<dbReference type="PANTHER" id="PTHR12372">
    <property type="entry name" value="PECANEX"/>
    <property type="match status" value="1"/>
</dbReference>
<feature type="transmembrane region" description="Helical" evidence="6">
    <location>
        <begin position="947"/>
        <end position="968"/>
    </location>
</feature>
<evidence type="ECO:0000256" key="5">
    <source>
        <dbReference type="ARBA" id="ARBA00023136"/>
    </source>
</evidence>
<dbReference type="OrthoDB" id="10037631at2759"/>
<feature type="transmembrane region" description="Helical" evidence="6">
    <location>
        <begin position="34"/>
        <end position="53"/>
    </location>
</feature>
<feature type="compositionally biased region" description="Acidic residues" evidence="7">
    <location>
        <begin position="562"/>
        <end position="572"/>
    </location>
</feature>
<feature type="compositionally biased region" description="Basic and acidic residues" evidence="7">
    <location>
        <begin position="2203"/>
        <end position="2213"/>
    </location>
</feature>
<evidence type="ECO:0000256" key="4">
    <source>
        <dbReference type="ARBA" id="ARBA00022989"/>
    </source>
</evidence>
<feature type="region of interest" description="Disordered" evidence="7">
    <location>
        <begin position="2141"/>
        <end position="2222"/>
    </location>
</feature>
<dbReference type="InterPro" id="IPR007735">
    <property type="entry name" value="Pecanex_C"/>
</dbReference>
<feature type="region of interest" description="Disordered" evidence="7">
    <location>
        <begin position="2093"/>
        <end position="2121"/>
    </location>
</feature>
<evidence type="ECO:0000313" key="10">
    <source>
        <dbReference type="Proteomes" id="UP000789390"/>
    </source>
</evidence>
<reference evidence="9" key="1">
    <citation type="submission" date="2021-11" db="EMBL/GenBank/DDBJ databases">
        <authorList>
            <person name="Schell T."/>
        </authorList>
    </citation>
    <scope>NUCLEOTIDE SEQUENCE</scope>
    <source>
        <strain evidence="9">M5</strain>
    </source>
</reference>
<evidence type="ECO:0000256" key="6">
    <source>
        <dbReference type="RuleBase" id="RU367089"/>
    </source>
</evidence>
<feature type="compositionally biased region" description="Polar residues" evidence="7">
    <location>
        <begin position="2186"/>
        <end position="2196"/>
    </location>
</feature>
<gene>
    <name evidence="9" type="ORF">DGAL_LOCUS7484</name>
</gene>
<dbReference type="GO" id="GO:0005783">
    <property type="term" value="C:endoplasmic reticulum"/>
    <property type="evidence" value="ECO:0007669"/>
    <property type="project" value="TreeGrafter"/>
</dbReference>
<name>A0A8J2RWX6_9CRUS</name>
<feature type="transmembrane region" description="Helical" evidence="6">
    <location>
        <begin position="1054"/>
        <end position="1076"/>
    </location>
</feature>
<feature type="compositionally biased region" description="Low complexity" evidence="7">
    <location>
        <begin position="411"/>
        <end position="436"/>
    </location>
</feature>
<feature type="transmembrane region" description="Helical" evidence="6">
    <location>
        <begin position="1013"/>
        <end position="1033"/>
    </location>
</feature>
<dbReference type="Pfam" id="PF05041">
    <property type="entry name" value="Pecanex_C"/>
    <property type="match status" value="1"/>
</dbReference>
<dbReference type="GO" id="GO:0016020">
    <property type="term" value="C:membrane"/>
    <property type="evidence" value="ECO:0007669"/>
    <property type="project" value="UniProtKB-SubCell"/>
</dbReference>
<feature type="region of interest" description="Disordered" evidence="7">
    <location>
        <begin position="381"/>
        <end position="438"/>
    </location>
</feature>
<keyword evidence="5 6" id="KW-0472">Membrane</keyword>
<feature type="region of interest" description="Disordered" evidence="7">
    <location>
        <begin position="1182"/>
        <end position="1203"/>
    </location>
</feature>
<feature type="compositionally biased region" description="Low complexity" evidence="7">
    <location>
        <begin position="481"/>
        <end position="494"/>
    </location>
</feature>
<feature type="compositionally biased region" description="Basic residues" evidence="7">
    <location>
        <begin position="630"/>
        <end position="646"/>
    </location>
</feature>
<comment type="subcellular location">
    <subcellularLocation>
        <location evidence="1 6">Membrane</location>
        <topology evidence="1 6">Multi-pass membrane protein</topology>
    </subcellularLocation>
</comment>
<evidence type="ECO:0000256" key="2">
    <source>
        <dbReference type="ARBA" id="ARBA00010170"/>
    </source>
</evidence>
<dbReference type="PANTHER" id="PTHR12372:SF7">
    <property type="entry name" value="PROTEIN PECANEX"/>
    <property type="match status" value="1"/>
</dbReference>
<feature type="compositionally biased region" description="Basic and acidic residues" evidence="7">
    <location>
        <begin position="753"/>
        <end position="780"/>
    </location>
</feature>
<accession>A0A8J2RWX6</accession>
<feature type="compositionally biased region" description="Basic and acidic residues" evidence="7">
    <location>
        <begin position="2163"/>
        <end position="2185"/>
    </location>
</feature>
<dbReference type="EMBL" id="CAKKLH010000146">
    <property type="protein sequence ID" value="CAH0104577.1"/>
    <property type="molecule type" value="Genomic_DNA"/>
</dbReference>
<keyword evidence="3 6" id="KW-0812">Transmembrane</keyword>
<organism evidence="9 10">
    <name type="scientific">Daphnia galeata</name>
    <dbReference type="NCBI Taxonomy" id="27404"/>
    <lineage>
        <taxon>Eukaryota</taxon>
        <taxon>Metazoa</taxon>
        <taxon>Ecdysozoa</taxon>
        <taxon>Arthropoda</taxon>
        <taxon>Crustacea</taxon>
        <taxon>Branchiopoda</taxon>
        <taxon>Diplostraca</taxon>
        <taxon>Cladocera</taxon>
        <taxon>Anomopoda</taxon>
        <taxon>Daphniidae</taxon>
        <taxon>Daphnia</taxon>
    </lineage>
</organism>
<feature type="transmembrane region" description="Helical" evidence="6">
    <location>
        <begin position="975"/>
        <end position="993"/>
    </location>
</feature>
<sequence>MGFQTLEILRQGVWASVTGGFFYDPHHDLFCNTFHFYTWMFLVLSPFLVHLWSSCTWYPWVAYASAVLIAFAAIKIINLRLHLMFDTSESIEEQPRDIHRQRHKGNQANSDFEDIELQVLNAKDSCCDSVSPTVPDICFHSETNQSPQGRPNPSVAEAVGGLSIAATVSSDQHCDVKVDVHRKSSSASSEPAIVAHDAQTEKTRQSVVKLKGNSFVDDDDSFTPEAMTSLKSVDSEEAERAQRSCLRPSTGGRRFSNISNLAFELSRTTISAPRLEGGGSLELGFVLEDGQAQLTNKSASRPSGNGGLSTVRRTLSALETSCGSADPSSTASAPQNIGGVMSYAICNPIKEHQSAEQSQQRNVERESNLSICEDGTVAAAQATTPTERSPLLVQPNAEPSNDLPDWATFLTSTPMQKQQQQKPISSSTSSSTTASQDALHSLNVSRTRQLFALSPMRAHPTSSAELSTGRSGHPPLRDLDTPTSNSSSSSTTDSTEGEAVRLLPLPSRPLPQSGEALPLRSPPTLTTSISTTISTSSLPQVPASGDQGVIPKRRQHSGTCQIEEESEEEEMIADSARLQDELSQFTPPKRRKLAARRRRHPAGDSSSSNTMAMLEDETCGSSSAGPTNQHRNRKQCTNRPRRRRRANAFYSTSVPPERKDQDVKRTAEAVCLPSTFILPPSTFPWFSGTGTQTADVSSNSGANVSTVTRITHLSTPGNGTMAGDHLSSSSISLSSALTVVVPDSPTVLFQPCQKERRRESDRPDRLRSRTSRDRDRRSHEAGSTTSNPAAMEAANVAEYFGSNTMQYLLYNLHTGRSPLQFISATHLGPGSGERHHGHTTRHHPHHHNPFGLPNMVDSVAEVLGRVNSLPNANNNHNEAVRYRITATGSEPEELQSPPILPLIKTRRYYRFQLWPRCPWSSSHTSGSIKIRFDRLALLALLDRNVSFWDSALCVLLALTVSVLTALVLRSGLLQDAYAFLFCLVCAGCQYSMLKSVQPDAASPTHGFNRLVAFSRPVYFIVLVSLLLLADYYATSRIGRSTYLYGVEWGSPEQLLAIRSFLLLLILGFPVIFSLGLLPQISTFAVHILEQLDIHVFGGTAVTGLSSAVFVIFRSCFLVAILFGPAFAGLKEAASSQHILFSAYCGLLVATCYHVSRCSSDPSTLWGWIVQLATHKDVIGTKEETKPDAKGLPNEEEEEEQDSLPRRMRETVVARLRSDAIVCPLVAILVFGVHCSTVFTSRQLQPILGQVLWMTPSALGLLLHYLVPQLRKQLPWLCFSRPLMRSHEHNQFEVHEPARLMWFERTYLWLTMLERHVLLPVLFLDVMTRDSPVLVTKFGLPVGTLLAVVCGTKAVRSSLTDPSSQYLIITFAKLLFGKDLANAGYSETFLVDYFVVSLLMNKVAELLLKIQFIITYIAPWQITWGSAFHAFAQPFSVPHSAMLFVQAAVSSLISAPLSPFLGSAIFFTSYTRPIKFWERDYKTRRVDASNTRLASQLEPTRNPGGDDNNLNSIFYEHLTRSLQQSLAGDLMLGRWGGPVSQGDCYVLASENLNCLVHLVELGNGVTTFQVRGLEFRGTYCQQREVEAISEGVEEDDTCCCCEPGHLPHMLGGNAAFNQRWLAWQVMATKYVLEGYSISDNNAASMLHVFDLRRILVTYYVKSVIYYVTRSPRLEDWLTNPSIVEALQGMSSDRSFADLDPVFNINIDEDYDYHVPGITRFSFCSVYLSWIKYCAGRREKPVDSGRDSLLVSLCLALSLLGRRALGSAAHSALSSVEFFLYGLHALFKGDFRITSFRDEWVFNDMELLRRVVAPGVRMSLKLHQDHFTCPDEYDDPSVLYEAISGHEEKLVISHEGDPAWRRAVLSGVPSLLALRHVVDDNSDEYKIIMLNKRFLSFRVIKLNRECVRGLWAGQQQELVYLRNRNQERGSIQNAKQVLRNIINSSCDQPIGYPIYVSPLMTSFAETHPQIRSTLGGPLSLQAIRKAALVFFRRLRTRCGEGCSSGGSGGAGPGGVQCADVEISLENLRSNLVPTATATGSLNANTTTTSVGRGYPAFTCSFTGSTSSALGPMGLGTYAALNASNAGMNSFAFNTARGSSPRSSLGTQRGSIASTMSGTLRKPSGSTLISLAGMLAERDSVTAAAAATTTSTPMGSGTLNGSAPSVRERRPSRGSESQERDVRLRRTAPESSNSATARQRNSSGRTGEEERRGARERSRRRDRSRRDRFDRLETVDTDRPLYETEPFMDNRIFIDQRVKIIDPNQVYDTINLGRRIDVLWPSPTIRNQGGKSYWKSWLPEMGMEGQVVHRWVPNHPDSRQRSHVDRVILLLKIDDKYVPIAESAVEIASLVSVNIGDSIVVNETKLKNQGVVD</sequence>
<feature type="compositionally biased region" description="Low complexity" evidence="7">
    <location>
        <begin position="517"/>
        <end position="539"/>
    </location>
</feature>
<comment type="caution">
    <text evidence="6">Lacks conserved residue(s) required for the propagation of feature annotation.</text>
</comment>
<feature type="region of interest" description="Disordered" evidence="7">
    <location>
        <begin position="456"/>
        <end position="662"/>
    </location>
</feature>
<dbReference type="InterPro" id="IPR039797">
    <property type="entry name" value="Pecanex"/>
</dbReference>
<comment type="caution">
    <text evidence="9">The sequence shown here is derived from an EMBL/GenBank/DDBJ whole genome shotgun (WGS) entry which is preliminary data.</text>
</comment>
<evidence type="ECO:0000259" key="8">
    <source>
        <dbReference type="Pfam" id="PF05041"/>
    </source>
</evidence>
<dbReference type="Proteomes" id="UP000789390">
    <property type="component" value="Unassembled WGS sequence"/>
</dbReference>
<feature type="transmembrane region" description="Helical" evidence="6">
    <location>
        <begin position="1096"/>
        <end position="1122"/>
    </location>
</feature>
<evidence type="ECO:0000256" key="1">
    <source>
        <dbReference type="ARBA" id="ARBA00004141"/>
    </source>
</evidence>
<keyword evidence="4 6" id="KW-1133">Transmembrane helix</keyword>